<evidence type="ECO:0000256" key="9">
    <source>
        <dbReference type="HAMAP-Rule" id="MF_03113"/>
    </source>
</evidence>
<comment type="subunit">
    <text evidence="9">Component of the Golgi to ER traffic (GET) complex, which is composed of GET1, GET2 and GET3. Within the complex, GET1 and GET2 form a heterotetramer which is stabilized by phosphatidylinositol binding and which binds to the GET3 homodimer.</text>
</comment>
<feature type="coiled-coil region" evidence="9">
    <location>
        <begin position="74"/>
        <end position="101"/>
    </location>
</feature>
<keyword evidence="5 9" id="KW-0931">ER-Golgi transport</keyword>
<proteinExistence type="inferred from homology"/>
<feature type="signal peptide" evidence="10">
    <location>
        <begin position="1"/>
        <end position="21"/>
    </location>
</feature>
<keyword evidence="6 9" id="KW-1133">Transmembrane helix</keyword>
<evidence type="ECO:0000313" key="12">
    <source>
        <dbReference type="Proteomes" id="UP000009328"/>
    </source>
</evidence>
<dbReference type="GO" id="GO:0005789">
    <property type="term" value="C:endoplasmic reticulum membrane"/>
    <property type="evidence" value="ECO:0007669"/>
    <property type="project" value="UniProtKB-SubCell"/>
</dbReference>
<keyword evidence="4 9" id="KW-0256">Endoplasmic reticulum</keyword>
<keyword evidence="2 9" id="KW-0813">Transport</keyword>
<dbReference type="Proteomes" id="UP000009328">
    <property type="component" value="Unassembled WGS sequence"/>
</dbReference>
<feature type="topological domain" description="Cytoplasmic" evidence="9">
    <location>
        <begin position="173"/>
        <end position="203"/>
    </location>
</feature>
<protein>
    <recommendedName>
        <fullName evidence="9">Golgi to ER traffic protein 1</fullName>
    </recommendedName>
    <alternativeName>
        <fullName evidence="9">Guided entry of tail-anchored proteins 1</fullName>
    </alternativeName>
</protein>
<reference evidence="11 12" key="1">
    <citation type="journal article" date="2012" name="Eukaryot. Cell">
        <title>Draft genome sequence of Wickerhamomyces ciferrii NRRL Y-1031 F-60-10.</title>
        <authorList>
            <person name="Schneider J."/>
            <person name="Andrea H."/>
            <person name="Blom J."/>
            <person name="Jaenicke S."/>
            <person name="Ruckert C."/>
            <person name="Schorsch C."/>
            <person name="Szczepanowski R."/>
            <person name="Farwick M."/>
            <person name="Goesmann A."/>
            <person name="Puhler A."/>
            <person name="Schaffer S."/>
            <person name="Tauch A."/>
            <person name="Kohler T."/>
            <person name="Brinkrolf K."/>
        </authorList>
    </citation>
    <scope>NUCLEOTIDE SEQUENCE [LARGE SCALE GENOMIC DNA]</scope>
    <source>
        <strain evidence="12">ATCC 14091 / BCRC 22168 / CBS 111 / JCM 3599 / NBRC 0793 / NRRL Y-1031 F-60-10</strain>
    </source>
</reference>
<dbReference type="AlphaFoldDB" id="K0KQV8"/>
<evidence type="ECO:0000313" key="11">
    <source>
        <dbReference type="EMBL" id="CCH44512.1"/>
    </source>
</evidence>
<evidence type="ECO:0000256" key="10">
    <source>
        <dbReference type="SAM" id="SignalP"/>
    </source>
</evidence>
<keyword evidence="3 9" id="KW-0812">Transmembrane</keyword>
<evidence type="ECO:0000256" key="3">
    <source>
        <dbReference type="ARBA" id="ARBA00022692"/>
    </source>
</evidence>
<dbReference type="FunCoup" id="K0KQV8">
    <property type="interactions" value="39"/>
</dbReference>
<feature type="topological domain" description="Lumenal" evidence="9">
    <location>
        <begin position="1"/>
        <end position="6"/>
    </location>
</feature>
<dbReference type="GO" id="GO:0043529">
    <property type="term" value="C:GET complex"/>
    <property type="evidence" value="ECO:0007669"/>
    <property type="project" value="UniProtKB-UniRule"/>
</dbReference>
<evidence type="ECO:0000256" key="1">
    <source>
        <dbReference type="ARBA" id="ARBA00010799"/>
    </source>
</evidence>
<keyword evidence="8 9" id="KW-0472">Membrane</keyword>
<dbReference type="HOGENOM" id="CLU_089418_2_0_1"/>
<comment type="similarity">
    <text evidence="1 9">Belongs to the WRB/GET1 family.</text>
</comment>
<gene>
    <name evidence="9" type="primary">GET1</name>
    <name evidence="11" type="ORF">BN7_4076</name>
</gene>
<evidence type="ECO:0000256" key="5">
    <source>
        <dbReference type="ARBA" id="ARBA00022892"/>
    </source>
</evidence>
<dbReference type="STRING" id="1206466.K0KQV8"/>
<dbReference type="GO" id="GO:0016192">
    <property type="term" value="P:vesicle-mediated transport"/>
    <property type="evidence" value="ECO:0007669"/>
    <property type="project" value="UniProtKB-KW"/>
</dbReference>
<dbReference type="InParanoid" id="K0KQV8"/>
<feature type="chain" id="PRO_5003834496" description="Golgi to ER traffic protein 1" evidence="10">
    <location>
        <begin position="22"/>
        <end position="203"/>
    </location>
</feature>
<name>K0KQV8_WICCF</name>
<evidence type="ECO:0000256" key="7">
    <source>
        <dbReference type="ARBA" id="ARBA00023054"/>
    </source>
</evidence>
<dbReference type="PANTHER" id="PTHR42650:SF1">
    <property type="entry name" value="GUIDED ENTRY OF TAIL-ANCHORED PROTEINS FACTOR 1"/>
    <property type="match status" value="1"/>
</dbReference>
<dbReference type="Pfam" id="PF04420">
    <property type="entry name" value="CHD5"/>
    <property type="match status" value="1"/>
</dbReference>
<dbReference type="PANTHER" id="PTHR42650">
    <property type="entry name" value="TAIL-ANCHORED PROTEIN INSERTION RECEPTOR WRB"/>
    <property type="match status" value="1"/>
</dbReference>
<dbReference type="InterPro" id="IPR027538">
    <property type="entry name" value="Get1_fungi"/>
</dbReference>
<dbReference type="Gene3D" id="1.10.287.660">
    <property type="entry name" value="Helix hairpin bin"/>
    <property type="match status" value="1"/>
</dbReference>
<comment type="caution">
    <text evidence="9">Lacks conserved residue(s) required for the propagation of feature annotation.</text>
</comment>
<keyword evidence="12" id="KW-1185">Reference proteome</keyword>
<dbReference type="GO" id="GO:0043495">
    <property type="term" value="F:protein-membrane adaptor activity"/>
    <property type="evidence" value="ECO:0007669"/>
    <property type="project" value="TreeGrafter"/>
</dbReference>
<dbReference type="HAMAP" id="MF_03113">
    <property type="entry name" value="Get1"/>
    <property type="match status" value="1"/>
</dbReference>
<accession>K0KQV8</accession>
<comment type="function">
    <text evidence="9">Required for the post-translational delivery of tail-anchored (TA) proteins to the endoplasmic reticulum. Together with GET2, acts as a membrane receptor for soluble GET3, which recognizes and selectively binds the transmembrane domain of TA proteins in the cytosol. The GET complex cooperates with the HDEL receptor ERD2 to mediate the ATP-dependent retrieval of resident ER proteins that contain a C-terminal H-D-E-L retention signal from the Golgi to the ER.</text>
</comment>
<dbReference type="InterPro" id="IPR029012">
    <property type="entry name" value="Helix_hairpin_bin_sf"/>
</dbReference>
<keyword evidence="7 9" id="KW-0175">Coiled coil</keyword>
<organism evidence="11 12">
    <name type="scientific">Wickerhamomyces ciferrii (strain ATCC 14091 / BCRC 22168 / CBS 111 / JCM 3599 / NBRC 0793 / NRRL Y-1031 F-60-10)</name>
    <name type="common">Yeast</name>
    <name type="synonym">Pichia ciferrii</name>
    <dbReference type="NCBI Taxonomy" id="1206466"/>
    <lineage>
        <taxon>Eukaryota</taxon>
        <taxon>Fungi</taxon>
        <taxon>Dikarya</taxon>
        <taxon>Ascomycota</taxon>
        <taxon>Saccharomycotina</taxon>
        <taxon>Saccharomycetes</taxon>
        <taxon>Phaffomycetales</taxon>
        <taxon>Wickerhamomycetaceae</taxon>
        <taxon>Wickerhamomyces</taxon>
    </lineage>
</organism>
<evidence type="ECO:0000256" key="6">
    <source>
        <dbReference type="ARBA" id="ARBA00022989"/>
    </source>
</evidence>
<keyword evidence="10" id="KW-0732">Signal</keyword>
<dbReference type="GO" id="GO:0000139">
    <property type="term" value="C:Golgi membrane"/>
    <property type="evidence" value="ECO:0007669"/>
    <property type="project" value="UniProtKB-SubCell"/>
</dbReference>
<dbReference type="eggNOG" id="KOG4253">
    <property type="taxonomic scope" value="Eukaryota"/>
</dbReference>
<evidence type="ECO:0000256" key="8">
    <source>
        <dbReference type="ARBA" id="ARBA00023136"/>
    </source>
</evidence>
<dbReference type="EMBL" id="CAIF01000130">
    <property type="protein sequence ID" value="CCH44512.1"/>
    <property type="molecule type" value="Genomic_DNA"/>
</dbReference>
<keyword evidence="9" id="KW-0333">Golgi apparatus</keyword>
<comment type="subcellular location">
    <subcellularLocation>
        <location evidence="9">Endoplasmic reticulum membrane</location>
        <topology evidence="9">Multi-pass membrane protein</topology>
    </subcellularLocation>
    <subcellularLocation>
        <location evidence="9">Golgi apparatus membrane</location>
        <topology evidence="9">Multi-pass membrane protein</topology>
    </subcellularLocation>
</comment>
<comment type="caution">
    <text evidence="11">The sequence shown here is derived from an EMBL/GenBank/DDBJ whole genome shotgun (WGS) entry which is preliminary data.</text>
</comment>
<evidence type="ECO:0000256" key="4">
    <source>
        <dbReference type="ARBA" id="ARBA00022824"/>
    </source>
</evidence>
<sequence>MEPYTLLLSVLTLLAYNSLLSHYGKDNIIESIWLLYLKFSSNSQIKLLNSYKSEKRTVQINKNSISPQDQYAKWTKLNRKTDELNKKIEDLELEINNSSTSFKSIISRFLQISYWLPMVFFRVWHRKSVIFWIPNDIFPWFIEKSLSWPSSPIGSVGLSQWIFLLNAFIGGILFIQKTLTSSNELEKPIDPSLKSKDVSTKVK</sequence>
<dbReference type="GO" id="GO:0071816">
    <property type="term" value="P:tail-anchored membrane protein insertion into ER membrane"/>
    <property type="evidence" value="ECO:0007669"/>
    <property type="project" value="InterPro"/>
</dbReference>
<evidence type="ECO:0000256" key="2">
    <source>
        <dbReference type="ARBA" id="ARBA00022448"/>
    </source>
</evidence>
<dbReference type="InterPro" id="IPR028945">
    <property type="entry name" value="Get1"/>
</dbReference>